<dbReference type="InterPro" id="IPR001680">
    <property type="entry name" value="WD40_rpt"/>
</dbReference>
<sequence>MELCAKGFATWEPHFNAAAVVRTLLALSSNSSSSPVQVKSAQRALVQIGTVNTLLFVTTITYDLVHSKSAAEKTAILKVISYFIYKVSASIEFRLTALLPFVHDVVYYKLSQTWFCCPCPALYPLLPKIVEGGVKALDPNVHQMRQAILKTATATLHDLVKFYPPVAFHGGAQRLAVGTMEGATVLYDLRTATRWHVIEGHVKPVTAVAFSPDGRNVVTCSFEEGTLKTWHPTAGLLGMITGSMNSNAASTKPIKTLPIKVEGDEFC</sequence>
<organism evidence="2 3">
    <name type="scientific">Olpidium bornovanus</name>
    <dbReference type="NCBI Taxonomy" id="278681"/>
    <lineage>
        <taxon>Eukaryota</taxon>
        <taxon>Fungi</taxon>
        <taxon>Fungi incertae sedis</taxon>
        <taxon>Olpidiomycota</taxon>
        <taxon>Olpidiomycotina</taxon>
        <taxon>Olpidiomycetes</taxon>
        <taxon>Olpidiales</taxon>
        <taxon>Olpidiaceae</taxon>
        <taxon>Olpidium</taxon>
    </lineage>
</organism>
<keyword evidence="3" id="KW-1185">Reference proteome</keyword>
<feature type="repeat" description="WD" evidence="1">
    <location>
        <begin position="198"/>
        <end position="230"/>
    </location>
</feature>
<dbReference type="PANTHER" id="PTHR44099:SF4">
    <property type="entry name" value="RABCONNECTIN-3B, ISOFORM A"/>
    <property type="match status" value="1"/>
</dbReference>
<dbReference type="OrthoDB" id="338622at2759"/>
<evidence type="ECO:0000256" key="1">
    <source>
        <dbReference type="PROSITE-ProRule" id="PRU00221"/>
    </source>
</evidence>
<accession>A0A8H8A0G3</accession>
<dbReference type="InterPro" id="IPR036322">
    <property type="entry name" value="WD40_repeat_dom_sf"/>
</dbReference>
<evidence type="ECO:0000313" key="2">
    <source>
        <dbReference type="EMBL" id="KAG5462661.1"/>
    </source>
</evidence>
<gene>
    <name evidence="2" type="ORF">BJ554DRAFT_4178</name>
</gene>
<dbReference type="Gene3D" id="2.130.10.10">
    <property type="entry name" value="YVTN repeat-like/Quinoprotein amine dehydrogenase"/>
    <property type="match status" value="1"/>
</dbReference>
<dbReference type="Proteomes" id="UP000673691">
    <property type="component" value="Unassembled WGS sequence"/>
</dbReference>
<dbReference type="InterPro" id="IPR015943">
    <property type="entry name" value="WD40/YVTN_repeat-like_dom_sf"/>
</dbReference>
<dbReference type="SMART" id="SM00320">
    <property type="entry name" value="WD40"/>
    <property type="match status" value="1"/>
</dbReference>
<dbReference type="GO" id="GO:0005737">
    <property type="term" value="C:cytoplasm"/>
    <property type="evidence" value="ECO:0007669"/>
    <property type="project" value="TreeGrafter"/>
</dbReference>
<dbReference type="Pfam" id="PF00400">
    <property type="entry name" value="WD40"/>
    <property type="match status" value="1"/>
</dbReference>
<dbReference type="EMBL" id="JAEFCI010001812">
    <property type="protein sequence ID" value="KAG5462661.1"/>
    <property type="molecule type" value="Genomic_DNA"/>
</dbReference>
<protein>
    <submittedName>
        <fullName evidence="2">Uncharacterized protein</fullName>
    </submittedName>
</protein>
<proteinExistence type="predicted"/>
<dbReference type="InterPro" id="IPR049916">
    <property type="entry name" value="WDR72-like"/>
</dbReference>
<reference evidence="2 3" key="1">
    <citation type="journal article" name="Sci. Rep.">
        <title>Genome-scale phylogenetic analyses confirm Olpidium as the closest living zoosporic fungus to the non-flagellated, terrestrial fungi.</title>
        <authorList>
            <person name="Chang Y."/>
            <person name="Rochon D."/>
            <person name="Sekimoto S."/>
            <person name="Wang Y."/>
            <person name="Chovatia M."/>
            <person name="Sandor L."/>
            <person name="Salamov A."/>
            <person name="Grigoriev I.V."/>
            <person name="Stajich J.E."/>
            <person name="Spatafora J.W."/>
        </authorList>
    </citation>
    <scope>NUCLEOTIDE SEQUENCE [LARGE SCALE GENOMIC DNA]</scope>
    <source>
        <strain evidence="2">S191</strain>
    </source>
</reference>
<dbReference type="AlphaFoldDB" id="A0A8H8A0G3"/>
<comment type="caution">
    <text evidence="2">The sequence shown here is derived from an EMBL/GenBank/DDBJ whole genome shotgun (WGS) entry which is preliminary data.</text>
</comment>
<dbReference type="PANTHER" id="PTHR44099">
    <property type="entry name" value="RABCONNECTIN-3B, ISOFORM A"/>
    <property type="match status" value="1"/>
</dbReference>
<evidence type="ECO:0000313" key="3">
    <source>
        <dbReference type="Proteomes" id="UP000673691"/>
    </source>
</evidence>
<dbReference type="SUPFAM" id="SSF50978">
    <property type="entry name" value="WD40 repeat-like"/>
    <property type="match status" value="1"/>
</dbReference>
<dbReference type="PROSITE" id="PS50082">
    <property type="entry name" value="WD_REPEATS_2"/>
    <property type="match status" value="1"/>
</dbReference>
<keyword evidence="1" id="KW-0853">WD repeat</keyword>
<name>A0A8H8A0G3_9FUNG</name>